<dbReference type="SMART" id="SM00132">
    <property type="entry name" value="LIM"/>
    <property type="match status" value="1"/>
</dbReference>
<evidence type="ECO:0000313" key="12">
    <source>
        <dbReference type="RefSeq" id="XP_028139120.1"/>
    </source>
</evidence>
<feature type="region of interest" description="Disordered" evidence="6">
    <location>
        <begin position="664"/>
        <end position="683"/>
    </location>
</feature>
<dbReference type="InterPro" id="IPR031865">
    <property type="entry name" value="DUF4757"/>
</dbReference>
<dbReference type="Gene3D" id="2.10.110.10">
    <property type="entry name" value="Cysteine Rich Protein"/>
    <property type="match status" value="1"/>
</dbReference>
<gene>
    <name evidence="10 11 12 13" type="primary">LOC114333446</name>
</gene>
<dbReference type="RefSeq" id="XP_028139120.1">
    <property type="nucleotide sequence ID" value="XM_028283319.1"/>
</dbReference>
<dbReference type="GO" id="GO:0032034">
    <property type="term" value="F:myosin II head/neck binding"/>
    <property type="evidence" value="ECO:0007669"/>
    <property type="project" value="TreeGrafter"/>
</dbReference>
<keyword evidence="5" id="KW-0175">Coiled coil</keyword>
<dbReference type="KEGG" id="dvv:114333446"/>
<accession>A0A6P7G3H3</accession>
<dbReference type="CDD" id="cd08368">
    <property type="entry name" value="LIM"/>
    <property type="match status" value="1"/>
</dbReference>
<protein>
    <submittedName>
        <fullName evidence="10 11">Uncharacterized protein LOC114333446</fullName>
    </submittedName>
</protein>
<dbReference type="Proteomes" id="UP001652700">
    <property type="component" value="Unplaced"/>
</dbReference>
<feature type="domain" description="LIM zinc-binding" evidence="7">
    <location>
        <begin position="1141"/>
        <end position="1207"/>
    </location>
</feature>
<evidence type="ECO:0000313" key="9">
    <source>
        <dbReference type="Proteomes" id="UP001652700"/>
    </source>
</evidence>
<dbReference type="OrthoDB" id="15627at2759"/>
<dbReference type="EnsemblMetazoa" id="XM_050663624.1">
    <property type="protein sequence ID" value="XP_050519581.1"/>
    <property type="gene ID" value="LOC114333446"/>
</dbReference>
<keyword evidence="1 4" id="KW-0479">Metal-binding</keyword>
<dbReference type="GO" id="GO:0051893">
    <property type="term" value="P:regulation of focal adhesion assembly"/>
    <property type="evidence" value="ECO:0007669"/>
    <property type="project" value="TreeGrafter"/>
</dbReference>
<feature type="coiled-coil region" evidence="5">
    <location>
        <begin position="52"/>
        <end position="89"/>
    </location>
</feature>
<dbReference type="PANTHER" id="PTHR15551:SF3">
    <property type="entry name" value="LIM AND CALPONIN HOMOLOGY DOMAINS-CONTAINING PROTEIN 1"/>
    <property type="match status" value="1"/>
</dbReference>
<dbReference type="RefSeq" id="XP_050519581.1">
    <property type="nucleotide sequence ID" value="XM_050663624.1"/>
</dbReference>
<evidence type="ECO:0000256" key="3">
    <source>
        <dbReference type="ARBA" id="ARBA00023038"/>
    </source>
</evidence>
<dbReference type="InterPro" id="IPR001781">
    <property type="entry name" value="Znf_LIM"/>
</dbReference>
<keyword evidence="2 4" id="KW-0862">Zinc</keyword>
<dbReference type="EnsemblMetazoa" id="XM_028283317.2">
    <property type="protein sequence ID" value="XP_028139118.1"/>
    <property type="gene ID" value="LOC114333446"/>
</dbReference>
<evidence type="ECO:0000256" key="2">
    <source>
        <dbReference type="ARBA" id="ARBA00022833"/>
    </source>
</evidence>
<evidence type="ECO:0000256" key="5">
    <source>
        <dbReference type="SAM" id="Coils"/>
    </source>
</evidence>
<dbReference type="EnsemblMetazoa" id="XM_028283319.2">
    <property type="protein sequence ID" value="XP_028139120.1"/>
    <property type="gene ID" value="LOC114333446"/>
</dbReference>
<dbReference type="EnsemblMetazoa" id="XM_028283320.2">
    <property type="protein sequence ID" value="XP_028139121.1"/>
    <property type="gene ID" value="LOC114333446"/>
</dbReference>
<dbReference type="RefSeq" id="XP_028139121.1">
    <property type="nucleotide sequence ID" value="XM_028283320.1"/>
</dbReference>
<evidence type="ECO:0000256" key="6">
    <source>
        <dbReference type="SAM" id="MobiDB-lite"/>
    </source>
</evidence>
<dbReference type="EnsemblMetazoa" id="XM_028283318.2">
    <property type="protein sequence ID" value="XP_028139119.1"/>
    <property type="gene ID" value="LOC114333446"/>
</dbReference>
<dbReference type="AlphaFoldDB" id="A0A6P7G3H3"/>
<dbReference type="RefSeq" id="XP_028139119.1">
    <property type="nucleotide sequence ID" value="XM_028283318.1"/>
</dbReference>
<dbReference type="PANTHER" id="PTHR15551">
    <property type="entry name" value="LIM DOMAIN ONLY 7"/>
    <property type="match status" value="1"/>
</dbReference>
<feature type="region of interest" description="Disordered" evidence="6">
    <location>
        <begin position="697"/>
        <end position="758"/>
    </location>
</feature>
<feature type="coiled-coil region" evidence="5">
    <location>
        <begin position="820"/>
        <end position="848"/>
    </location>
</feature>
<evidence type="ECO:0000313" key="8">
    <source>
        <dbReference type="EnsemblMetazoa" id="XP_028139118.1"/>
    </source>
</evidence>
<evidence type="ECO:0000256" key="4">
    <source>
        <dbReference type="PROSITE-ProRule" id="PRU00125"/>
    </source>
</evidence>
<evidence type="ECO:0000313" key="13">
    <source>
        <dbReference type="RefSeq" id="XP_028139121.1"/>
    </source>
</evidence>
<feature type="compositionally biased region" description="Polar residues" evidence="6">
    <location>
        <begin position="184"/>
        <end position="200"/>
    </location>
</feature>
<dbReference type="GO" id="GO:0046872">
    <property type="term" value="F:metal ion binding"/>
    <property type="evidence" value="ECO:0007669"/>
    <property type="project" value="UniProtKB-KW"/>
</dbReference>
<feature type="region of interest" description="Disordered" evidence="6">
    <location>
        <begin position="108"/>
        <end position="219"/>
    </location>
</feature>
<evidence type="ECO:0000256" key="1">
    <source>
        <dbReference type="ARBA" id="ARBA00022723"/>
    </source>
</evidence>
<reference evidence="10 11" key="1">
    <citation type="submission" date="2025-04" db="UniProtKB">
        <authorList>
            <consortium name="RefSeq"/>
        </authorList>
    </citation>
    <scope>IDENTIFICATION</scope>
    <source>
        <tissue evidence="10 11">Whole insect</tissue>
    </source>
</reference>
<dbReference type="Pfam" id="PF15949">
    <property type="entry name" value="DUF4757"/>
    <property type="match status" value="1"/>
</dbReference>
<dbReference type="Pfam" id="PF00412">
    <property type="entry name" value="LIM"/>
    <property type="match status" value="1"/>
</dbReference>
<feature type="region of interest" description="Disordered" evidence="6">
    <location>
        <begin position="1"/>
        <end position="40"/>
    </location>
</feature>
<dbReference type="GO" id="GO:0001725">
    <property type="term" value="C:stress fiber"/>
    <property type="evidence" value="ECO:0007669"/>
    <property type="project" value="TreeGrafter"/>
</dbReference>
<name>A0A6P7G3H3_DIAVI</name>
<keyword evidence="9" id="KW-1185">Reference proteome</keyword>
<dbReference type="GeneID" id="114333446"/>
<feature type="compositionally biased region" description="Polar residues" evidence="6">
    <location>
        <begin position="724"/>
        <end position="738"/>
    </location>
</feature>
<proteinExistence type="predicted"/>
<feature type="compositionally biased region" description="Polar residues" evidence="6">
    <location>
        <begin position="155"/>
        <end position="164"/>
    </location>
</feature>
<evidence type="ECO:0000313" key="11">
    <source>
        <dbReference type="RefSeq" id="XP_028139119.1"/>
    </source>
</evidence>
<organism evidence="12">
    <name type="scientific">Diabrotica virgifera virgifera</name>
    <name type="common">western corn rootworm</name>
    <dbReference type="NCBI Taxonomy" id="50390"/>
    <lineage>
        <taxon>Eukaryota</taxon>
        <taxon>Metazoa</taxon>
        <taxon>Ecdysozoa</taxon>
        <taxon>Arthropoda</taxon>
        <taxon>Hexapoda</taxon>
        <taxon>Insecta</taxon>
        <taxon>Pterygota</taxon>
        <taxon>Neoptera</taxon>
        <taxon>Endopterygota</taxon>
        <taxon>Coleoptera</taxon>
        <taxon>Polyphaga</taxon>
        <taxon>Cucujiformia</taxon>
        <taxon>Chrysomeloidea</taxon>
        <taxon>Chrysomelidae</taxon>
        <taxon>Galerucinae</taxon>
        <taxon>Diabroticina</taxon>
        <taxon>Diabroticites</taxon>
        <taxon>Diabrotica</taxon>
    </lineage>
</organism>
<keyword evidence="3 4" id="KW-0440">LIM domain</keyword>
<dbReference type="RefSeq" id="XP_028139118.1">
    <property type="nucleotide sequence ID" value="XM_028283317.1"/>
</dbReference>
<evidence type="ECO:0000259" key="7">
    <source>
        <dbReference type="PROSITE" id="PS50023"/>
    </source>
</evidence>
<sequence length="1212" mass="139112">MENNEYPTDQNKERRNSNTEYMSTKCRITKPEPPKPATNPLQFIKVAPCPLFQKAHEQIKKVEEIKREEKEMRTEIEDWQTNLDNWKSSRRKRQEHIIERVVEVKKLTEQEENEKSRRKSKTFNEMMEERSRGRHKFNIPLYEDDSNDLSDYGIGSSSSKTNSIKDVDTDDSSSILDEKDNHTFDLSSTKGNSSTSNQSQSEDETNTTKNEPISVNKNNTFTKTYTSTFSTSLSSNKSKPVSLSKPSIFETNSYQEPKEKQYTYEGAIQDYRSRIQTINSEDSSRFKPKEQTEVFLPKGEIFKRKGLFESNIEISQLETPSSRRLSEDFVNTRSIKDRLKSFEQINDQYPKTVDKSEIQVSVRQRLQSLNKSNETDSTNNNLTRTNINKIYLLNKSNSSNSFESKKSWNSDDRCFSPETELYVNKLNMFNRDLDNLMINKSLDESYAPSISSTELTCISSDREDSGIHTGDVSCSVSQADESVDVEIATNINERLNEDTQFEKDLAQFQADMEKLKPVDKNENIFNQNKKITQGGDIIVMPITKEIIDTTIEFLETCRQDSSENLTPQEPINKNIVMPLPVTKPKPVIYENVDVKKLGPALDFITSDFVLDASFSDFNPPHIEPPKVKPPPPPPLDKPVHDSVKRANSTKRIKKELDIKRSSFLGLDEPSNDEDISLEKPPDLSKYFPNMQKLDKSTEKKFPGGVLSKVESQDSGLDLDKGRLSSDTWCSSVGDSGTPSHERQVSEQTNSITSEEDEITKKEREIIELVEKEEQYRDIVDYLNKEPVNKGFNSEKDSAYEPSLGSEQFDSPCFNTQHSDFLDQDSEVLKVEQELRQLELEELERQRENMLFRESRAKAHLHNRHSLENLADKMYPCYLYENHMDCRKSMPELAIQNASLDYGRSLPTNQSCAYENIRDLEMRGYVQPGALVDGNLGIPVDSRKSMPDLQQVYKKSSPEHQRPLVKQSTRIPLEHRKSMPELQLDMNPLAFKTPKASAIPPKPLRAKEWAIYDQQSSQPVSKQLGVLHRRDKWHHSKSNSEGRNYNQHWLIQEAELRRISDQQKNLVTARHPTRPRNPARITNEMIQPSVQRSEPIYKDDYIQNTFRNHPQSVNHALPTVAYSPPSMPKESQDRILSVSGKKKCSYCGNELGRGAAMIVESLGLFYHMDCFKCCVCHVKLGDGMMGTDVKVRNQKLHCHNCYSSDDGVKFSCV</sequence>
<feature type="region of interest" description="Disordered" evidence="6">
    <location>
        <begin position="620"/>
        <end position="647"/>
    </location>
</feature>
<reference evidence="8" key="2">
    <citation type="submission" date="2025-05" db="UniProtKB">
        <authorList>
            <consortium name="EnsemblMetazoa"/>
        </authorList>
    </citation>
    <scope>IDENTIFICATION</scope>
</reference>
<evidence type="ECO:0000313" key="10">
    <source>
        <dbReference type="RefSeq" id="XP_028139118.1"/>
    </source>
</evidence>
<dbReference type="PROSITE" id="PS50023">
    <property type="entry name" value="LIM_DOMAIN_2"/>
    <property type="match status" value="1"/>
</dbReference>
<dbReference type="GO" id="GO:0051496">
    <property type="term" value="P:positive regulation of stress fiber assembly"/>
    <property type="evidence" value="ECO:0007669"/>
    <property type="project" value="TreeGrafter"/>
</dbReference>
<feature type="compositionally biased region" description="Pro residues" evidence="6">
    <location>
        <begin position="627"/>
        <end position="636"/>
    </location>
</feature>
<dbReference type="PROSITE" id="PS00478">
    <property type="entry name" value="LIM_DOMAIN_1"/>
    <property type="match status" value="1"/>
</dbReference>